<feature type="signal peptide" evidence="1">
    <location>
        <begin position="1"/>
        <end position="20"/>
    </location>
</feature>
<dbReference type="EnsemblMetazoa" id="MESCA006694-RA">
    <property type="protein sequence ID" value="MESCA006694-PA"/>
    <property type="gene ID" value="MESCA006694"/>
</dbReference>
<dbReference type="AlphaFoldDB" id="T1GSN4"/>
<dbReference type="HOGENOM" id="CLU_1662806_0_0_1"/>
<reference evidence="2" key="2">
    <citation type="submission" date="2015-06" db="UniProtKB">
        <authorList>
            <consortium name="EnsemblMetazoa"/>
        </authorList>
    </citation>
    <scope>IDENTIFICATION</scope>
</reference>
<dbReference type="Proteomes" id="UP000015102">
    <property type="component" value="Unassembled WGS sequence"/>
</dbReference>
<name>T1GSN4_MEGSC</name>
<sequence>MTFKIFVVLLGLSSIGVTFAYSTIGPEQVTLPSCIKCTGNVIYNIIYKLFIQGTTPKPSYETATKSPTKPPNPLNCCTEDDMKIIERYQKQFNYKAESSPRLSYIDQSPSSDLKQLLENLKRPFYAKPRPYRMKPRYNYYSYPKKPVYVYERNDLKVLV</sequence>
<keyword evidence="3" id="KW-1185">Reference proteome</keyword>
<organism evidence="2 3">
    <name type="scientific">Megaselia scalaris</name>
    <name type="common">Humpbacked fly</name>
    <name type="synonym">Phora scalaris</name>
    <dbReference type="NCBI Taxonomy" id="36166"/>
    <lineage>
        <taxon>Eukaryota</taxon>
        <taxon>Metazoa</taxon>
        <taxon>Ecdysozoa</taxon>
        <taxon>Arthropoda</taxon>
        <taxon>Hexapoda</taxon>
        <taxon>Insecta</taxon>
        <taxon>Pterygota</taxon>
        <taxon>Neoptera</taxon>
        <taxon>Endopterygota</taxon>
        <taxon>Diptera</taxon>
        <taxon>Brachycera</taxon>
        <taxon>Muscomorpha</taxon>
        <taxon>Platypezoidea</taxon>
        <taxon>Phoridae</taxon>
        <taxon>Megaseliini</taxon>
        <taxon>Megaselia</taxon>
    </lineage>
</organism>
<evidence type="ECO:0000256" key="1">
    <source>
        <dbReference type="SAM" id="SignalP"/>
    </source>
</evidence>
<keyword evidence="1" id="KW-0732">Signal</keyword>
<evidence type="ECO:0000313" key="2">
    <source>
        <dbReference type="EnsemblMetazoa" id="MESCA006694-PA"/>
    </source>
</evidence>
<evidence type="ECO:0000313" key="3">
    <source>
        <dbReference type="Proteomes" id="UP000015102"/>
    </source>
</evidence>
<dbReference type="EMBL" id="CAQQ02171155">
    <property type="status" value="NOT_ANNOTATED_CDS"/>
    <property type="molecule type" value="Genomic_DNA"/>
</dbReference>
<reference evidence="3" key="1">
    <citation type="submission" date="2013-02" db="EMBL/GenBank/DDBJ databases">
        <authorList>
            <person name="Hughes D."/>
        </authorList>
    </citation>
    <scope>NUCLEOTIDE SEQUENCE</scope>
    <source>
        <strain>Durham</strain>
        <strain evidence="3">NC isolate 2 -- Noor lab</strain>
    </source>
</reference>
<feature type="chain" id="PRO_5004577668" evidence="1">
    <location>
        <begin position="21"/>
        <end position="159"/>
    </location>
</feature>
<proteinExistence type="predicted"/>
<protein>
    <submittedName>
        <fullName evidence="2">Uncharacterized protein</fullName>
    </submittedName>
</protein>
<accession>T1GSN4</accession>